<name>A0ABM7LZ66_9ACTN</name>
<dbReference type="RefSeq" id="WP_212846521.1">
    <property type="nucleotide sequence ID" value="NZ_AP023356.1"/>
</dbReference>
<evidence type="ECO:0000313" key="2">
    <source>
        <dbReference type="Proteomes" id="UP000676967"/>
    </source>
</evidence>
<dbReference type="Gene3D" id="3.30.160.40">
    <property type="entry name" value="Porphobilinogen deaminase, C-terminal domain"/>
    <property type="match status" value="1"/>
</dbReference>
<proteinExistence type="predicted"/>
<dbReference type="Proteomes" id="UP000676967">
    <property type="component" value="Chromosome"/>
</dbReference>
<accession>A0ABM7LZ66</accession>
<organism evidence="1 2">
    <name type="scientific">Actinoplanes ianthinogenes</name>
    <dbReference type="NCBI Taxonomy" id="122358"/>
    <lineage>
        <taxon>Bacteria</taxon>
        <taxon>Bacillati</taxon>
        <taxon>Actinomycetota</taxon>
        <taxon>Actinomycetes</taxon>
        <taxon>Micromonosporales</taxon>
        <taxon>Micromonosporaceae</taxon>
        <taxon>Actinoplanes</taxon>
    </lineage>
</organism>
<dbReference type="SUPFAM" id="SSF54782">
    <property type="entry name" value="Porphobilinogen deaminase (hydroxymethylbilane synthase), C-terminal domain"/>
    <property type="match status" value="1"/>
</dbReference>
<dbReference type="InterPro" id="IPR036803">
    <property type="entry name" value="Porphobilinogen_deaminase_C_sf"/>
</dbReference>
<dbReference type="EMBL" id="AP023356">
    <property type="protein sequence ID" value="BCJ44606.1"/>
    <property type="molecule type" value="Genomic_DNA"/>
</dbReference>
<protein>
    <submittedName>
        <fullName evidence="1">Uncharacterized protein</fullName>
    </submittedName>
</protein>
<evidence type="ECO:0000313" key="1">
    <source>
        <dbReference type="EMBL" id="BCJ44606.1"/>
    </source>
</evidence>
<gene>
    <name evidence="1" type="ORF">Aiant_52630</name>
</gene>
<sequence>MATRTHDGRISLRARAINLDGKTVLDVHEWATDPVTLGTSVAAVLLRQGARDLLA</sequence>
<reference evidence="1 2" key="1">
    <citation type="submission" date="2020-08" db="EMBL/GenBank/DDBJ databases">
        <title>Whole genome shotgun sequence of Actinoplanes ianthinogenes NBRC 13996.</title>
        <authorList>
            <person name="Komaki H."/>
            <person name="Tamura T."/>
        </authorList>
    </citation>
    <scope>NUCLEOTIDE SEQUENCE [LARGE SCALE GENOMIC DNA]</scope>
    <source>
        <strain evidence="1 2">NBRC 13996</strain>
    </source>
</reference>
<keyword evidence="2" id="KW-1185">Reference proteome</keyword>